<name>G2XA23_VERDV</name>
<keyword evidence="4" id="KW-0677">Repeat</keyword>
<dbReference type="EMBL" id="DS572709">
    <property type="protein sequence ID" value="EGY15762.1"/>
    <property type="molecule type" value="Genomic_DNA"/>
</dbReference>
<evidence type="ECO:0000256" key="1">
    <source>
        <dbReference type="ARBA" id="ARBA00006734"/>
    </source>
</evidence>
<dbReference type="AlphaFoldDB" id="G2XA23"/>
<dbReference type="RefSeq" id="XP_009654126.1">
    <property type="nucleotide sequence ID" value="XM_009655831.1"/>
</dbReference>
<evidence type="ECO:0000256" key="4">
    <source>
        <dbReference type="ARBA" id="ARBA00022737"/>
    </source>
</evidence>
<dbReference type="HOGENOM" id="CLU_044597_1_0_1"/>
<dbReference type="SMR" id="G2XA23"/>
<reference evidence="5 6" key="1">
    <citation type="submission" date="2008-03" db="EMBL/GenBank/DDBJ databases">
        <title>The Genome Sequence of Verticillium dahliae VdLs.17.</title>
        <authorList>
            <consortium name="The Broad Institute Genome Sequencing Platform"/>
            <person name="Ma L.-J.J."/>
            <person name="Klosterman S.J."/>
            <person name="Subbarao K."/>
            <person name="Dobinson K."/>
            <person name="Veronese P."/>
            <person name="Kang S."/>
            <person name="Gold S.E."/>
            <person name="Young S."/>
            <person name="Jaffe D."/>
            <person name="Gnerre S."/>
            <person name="Berlin A."/>
            <person name="Heiman D."/>
            <person name="Hepburn T."/>
            <person name="Sykes S."/>
            <person name="Alvarado L."/>
            <person name="Kodira C.D."/>
            <person name="Lander E."/>
            <person name="Galagan J."/>
            <person name="Nusbaum C."/>
            <person name="Birren B."/>
        </authorList>
    </citation>
    <scope>NUCLEOTIDE SEQUENCE [LARGE SCALE GENOMIC DNA]</scope>
    <source>
        <strain evidence="6">VdLs.17 / ATCC MYA-4575 / FGSC 10137</strain>
    </source>
</reference>
<dbReference type="InterPro" id="IPR002088">
    <property type="entry name" value="Prenyl_trans_a"/>
</dbReference>
<dbReference type="GeneID" id="20708389"/>
<evidence type="ECO:0000256" key="2">
    <source>
        <dbReference type="ARBA" id="ARBA00022602"/>
    </source>
</evidence>
<dbReference type="OMA" id="MLLFDCE"/>
<reference evidence="6" key="2">
    <citation type="journal article" date="2011" name="PLoS Pathog.">
        <title>Comparative genomics yields insights into niche adaptation of plant vascular wilt pathogens.</title>
        <authorList>
            <person name="Klosterman S.J."/>
            <person name="Subbarao K.V."/>
            <person name="Kang S."/>
            <person name="Veronese P."/>
            <person name="Gold S.E."/>
            <person name="Thomma B.P.H.J."/>
            <person name="Chen Z."/>
            <person name="Henrissat B."/>
            <person name="Lee Y.-H."/>
            <person name="Park J."/>
            <person name="Garcia-Pedrajas M.D."/>
            <person name="Barbara D.J."/>
            <person name="Anchieta A."/>
            <person name="de Jonge R."/>
            <person name="Santhanam P."/>
            <person name="Maruthachalam K."/>
            <person name="Atallah Z."/>
            <person name="Amyotte S.G."/>
            <person name="Paz Z."/>
            <person name="Inderbitzin P."/>
            <person name="Hayes R.J."/>
            <person name="Heiman D.I."/>
            <person name="Young S."/>
            <person name="Zeng Q."/>
            <person name="Engels R."/>
            <person name="Galagan J."/>
            <person name="Cuomo C.A."/>
            <person name="Dobinson K.F."/>
            <person name="Ma L.-J."/>
        </authorList>
    </citation>
    <scope>NUCLEOTIDE SEQUENCE [LARGE SCALE GENOMIC DNA]</scope>
    <source>
        <strain evidence="6">VdLs.17 / ATCC MYA-4575 / FGSC 10137</strain>
    </source>
</reference>
<dbReference type="Proteomes" id="UP000001611">
    <property type="component" value="Unassembled WGS sequence"/>
</dbReference>
<dbReference type="Pfam" id="PF01239">
    <property type="entry name" value="PPTA"/>
    <property type="match status" value="2"/>
</dbReference>
<evidence type="ECO:0000313" key="5">
    <source>
        <dbReference type="EMBL" id="EGY15762.1"/>
    </source>
</evidence>
<gene>
    <name evidence="5" type="ORF">VDAG_06926</name>
</gene>
<dbReference type="PANTHER" id="PTHR11129">
    <property type="entry name" value="PROTEIN FARNESYLTRANSFERASE ALPHA SUBUNIT/RAB GERANYLGERANYL TRANSFERASE ALPHA SUBUNIT"/>
    <property type="match status" value="1"/>
</dbReference>
<evidence type="ECO:0000256" key="3">
    <source>
        <dbReference type="ARBA" id="ARBA00022679"/>
    </source>
</evidence>
<comment type="similarity">
    <text evidence="1">Belongs to the protein prenyltransferase subunit alpha family.</text>
</comment>
<proteinExistence type="inferred from homology"/>
<protein>
    <recommendedName>
        <fullName evidence="7">Protein prenyltransferase alpha subunit repeat-containing protein</fullName>
    </recommendedName>
</protein>
<organism evidence="5 6">
    <name type="scientific">Verticillium dahliae (strain VdLs.17 / ATCC MYA-4575 / FGSC 10137)</name>
    <name type="common">Verticillium wilt</name>
    <dbReference type="NCBI Taxonomy" id="498257"/>
    <lineage>
        <taxon>Eukaryota</taxon>
        <taxon>Fungi</taxon>
        <taxon>Dikarya</taxon>
        <taxon>Ascomycota</taxon>
        <taxon>Pezizomycotina</taxon>
        <taxon>Sordariomycetes</taxon>
        <taxon>Hypocreomycetidae</taxon>
        <taxon>Glomerellales</taxon>
        <taxon>Plectosphaerellaceae</taxon>
        <taxon>Verticillium</taxon>
    </lineage>
</organism>
<dbReference type="OrthoDB" id="5358702at2759"/>
<dbReference type="PANTHER" id="PTHR11129:SF3">
    <property type="entry name" value="PROTEIN PRENYLTRANSFERASE ALPHA SUBUNIT REPEAT-CONTAINING PROTEIN 1"/>
    <property type="match status" value="1"/>
</dbReference>
<dbReference type="KEGG" id="vda:VDAG_06926"/>
<evidence type="ECO:0008006" key="7">
    <source>
        <dbReference type="Google" id="ProtNLM"/>
    </source>
</evidence>
<keyword evidence="3" id="KW-0808">Transferase</keyword>
<dbReference type="SUPFAM" id="SSF48439">
    <property type="entry name" value="Protein prenylyltransferase"/>
    <property type="match status" value="1"/>
</dbReference>
<dbReference type="GO" id="GO:0005737">
    <property type="term" value="C:cytoplasm"/>
    <property type="evidence" value="ECO:0007669"/>
    <property type="project" value="TreeGrafter"/>
</dbReference>
<sequence>MSRALEKEVVAFLKSGDHTAVYEDISRALAPPDDPSNDPAGLLEIEILGRSHPTPPGQNLLQDKNAIGIPKLRLVQAFLVAHQIARAHTNTTEQAENDILSATAVMLLMDAENLTAANTRKRILLSRIKRLENGRISSLQHRDCRILLYQESWFVDSLLTSRLHRHTKSPTLWSHRRWLVEQHRNFGHAVDIRAGFDIVKTAGEWHPRNYYAWCHARWLLKISRHVLTKEDILSLENSIEVWSLAHHDDISGWSMLAHIQEMRGDNAARLNVFRNLLDTAEGYRWTNESVWWYLRTTAATLDLQIEDLDHFKTTHHKLLNEPDNNGDHASTSHRVLETAWQWYNQNRGKASSGIIGG</sequence>
<accession>G2XA23</accession>
<dbReference type="InParanoid" id="G2XA23"/>
<dbReference type="Gene3D" id="1.25.40.120">
    <property type="entry name" value="Protein prenylyltransferase"/>
    <property type="match status" value="1"/>
</dbReference>
<evidence type="ECO:0000313" key="6">
    <source>
        <dbReference type="Proteomes" id="UP000001611"/>
    </source>
</evidence>
<keyword evidence="2" id="KW-0637">Prenyltransferase</keyword>
<dbReference type="eggNOG" id="ENOG502S6DV">
    <property type="taxonomic scope" value="Eukaryota"/>
</dbReference>
<dbReference type="GO" id="GO:0008318">
    <property type="term" value="F:protein prenyltransferase activity"/>
    <property type="evidence" value="ECO:0007669"/>
    <property type="project" value="InterPro"/>
</dbReference>
<keyword evidence="6" id="KW-1185">Reference proteome</keyword>